<feature type="domain" description="AMP-binding enzyme C-terminal" evidence="2">
    <location>
        <begin position="324"/>
        <end position="399"/>
    </location>
</feature>
<sequence length="409" mass="43120">MGGLANRCYTSRPSRRAISHRLRSYAVTNLLELLPVDPANPLAIMPALEEALTGQRALLPVPTNDPARTNLLRNTLEPGAPIDDDIALVVSTSGSTGKPKGAMLTPANLISSADATHQALGGEGQWLLAMPAAYIAGLQVLVRSMVAGVEPAFVDLTYGFDVAEFAHHAHDLASTGERTYTALTPMQLAKATSTLKGIDALRTFSAVLVGGAATNPRLLESAKKLRINVVTTYGSSETSGGCVYDGVPIAGARVKIIDGRIHLGGPMVARGYRNVGSQAPSDDLKDGWFRTSDAGSLIDDHLTVHGRIDNIIDSGGLKLHPEVLETFLLKVDGVTGACVVGKQDARFGERICAAYTGSASVADIMDAFADAEDTGEIARWQVPKELKVVPALPQLGPGKVDRAAVRELF</sequence>
<evidence type="ECO:0000313" key="4">
    <source>
        <dbReference type="Proteomes" id="UP000683520"/>
    </source>
</evidence>
<protein>
    <submittedName>
        <fullName evidence="3">O-succinylbenzoate--CoA ligase</fullName>
        <ecNumber evidence="3">6.2.1.26</ecNumber>
    </submittedName>
</protein>
<dbReference type="InterPro" id="IPR042099">
    <property type="entry name" value="ANL_N_sf"/>
</dbReference>
<accession>A0ABX8L0N1</accession>
<dbReference type="EC" id="6.2.1.26" evidence="3"/>
<dbReference type="InterPro" id="IPR045851">
    <property type="entry name" value="AMP-bd_C_sf"/>
</dbReference>
<gene>
    <name evidence="3" type="primary">menE</name>
    <name evidence="3" type="ORF">I6L55_06415</name>
</gene>
<evidence type="ECO:0000259" key="1">
    <source>
        <dbReference type="Pfam" id="PF00501"/>
    </source>
</evidence>
<dbReference type="PANTHER" id="PTHR43201:SF32">
    <property type="entry name" value="2-SUCCINYLBENZOATE--COA LIGASE, CHLOROPLASTIC_PEROXISOMAL"/>
    <property type="match status" value="1"/>
</dbReference>
<dbReference type="EMBL" id="CP077302">
    <property type="protein sequence ID" value="QXB19680.1"/>
    <property type="molecule type" value="Genomic_DNA"/>
</dbReference>
<dbReference type="PANTHER" id="PTHR43201">
    <property type="entry name" value="ACYL-COA SYNTHETASE"/>
    <property type="match status" value="1"/>
</dbReference>
<evidence type="ECO:0000259" key="2">
    <source>
        <dbReference type="Pfam" id="PF13193"/>
    </source>
</evidence>
<dbReference type="InterPro" id="IPR025110">
    <property type="entry name" value="AMP-bd_C"/>
</dbReference>
<keyword evidence="4" id="KW-1185">Reference proteome</keyword>
<name>A0ABX8L0N1_9CORY</name>
<dbReference type="SUPFAM" id="SSF56801">
    <property type="entry name" value="Acetyl-CoA synthetase-like"/>
    <property type="match status" value="1"/>
</dbReference>
<dbReference type="Pfam" id="PF00501">
    <property type="entry name" value="AMP-binding"/>
    <property type="match status" value="1"/>
</dbReference>
<feature type="domain" description="AMP-dependent synthetase/ligase" evidence="1">
    <location>
        <begin position="67"/>
        <end position="272"/>
    </location>
</feature>
<dbReference type="Gene3D" id="3.40.50.12780">
    <property type="entry name" value="N-terminal domain of ligase-like"/>
    <property type="match status" value="1"/>
</dbReference>
<reference evidence="3 4" key="1">
    <citation type="submission" date="2021-06" db="EMBL/GenBank/DDBJ databases">
        <title>FDA dAtabase for Regulatory Grade micrObial Sequences (FDA-ARGOS): Supporting development and validation of Infectious Disease Dx tests.</title>
        <authorList>
            <person name="Sproer C."/>
            <person name="Gronow S."/>
            <person name="Severitt S."/>
            <person name="Schroder I."/>
            <person name="Tallon L."/>
            <person name="Sadzewicz L."/>
            <person name="Zhao X."/>
            <person name="Boylan J."/>
            <person name="Ott S."/>
            <person name="Bowen H."/>
            <person name="Vavikolanu K."/>
            <person name="Mehta A."/>
            <person name="Aluvathingal J."/>
            <person name="Nadendla S."/>
            <person name="Lowell S."/>
            <person name="Myers T."/>
            <person name="Yan Y."/>
        </authorList>
    </citation>
    <scope>NUCLEOTIDE SEQUENCE [LARGE SCALE GENOMIC DNA]</scope>
    <source>
        <strain evidence="3 4">FDAARGOS 1425</strain>
    </source>
</reference>
<dbReference type="Proteomes" id="UP000683520">
    <property type="component" value="Chromosome"/>
</dbReference>
<proteinExistence type="predicted"/>
<dbReference type="NCBIfam" id="NF005877">
    <property type="entry name" value="PRK07824.1"/>
    <property type="match status" value="1"/>
</dbReference>
<evidence type="ECO:0000313" key="3">
    <source>
        <dbReference type="EMBL" id="QXB19680.1"/>
    </source>
</evidence>
<organism evidence="3 4">
    <name type="scientific">Corynebacterium coyleae</name>
    <dbReference type="NCBI Taxonomy" id="53374"/>
    <lineage>
        <taxon>Bacteria</taxon>
        <taxon>Bacillati</taxon>
        <taxon>Actinomycetota</taxon>
        <taxon>Actinomycetes</taxon>
        <taxon>Mycobacteriales</taxon>
        <taxon>Corynebacteriaceae</taxon>
        <taxon>Corynebacterium</taxon>
    </lineage>
</organism>
<dbReference type="Pfam" id="PF13193">
    <property type="entry name" value="AMP-binding_C"/>
    <property type="match status" value="1"/>
</dbReference>
<dbReference type="Gene3D" id="3.30.300.30">
    <property type="match status" value="1"/>
</dbReference>
<keyword evidence="3" id="KW-0436">Ligase</keyword>
<dbReference type="InterPro" id="IPR000873">
    <property type="entry name" value="AMP-dep_synth/lig_dom"/>
</dbReference>
<dbReference type="GO" id="GO:0008756">
    <property type="term" value="F:o-succinylbenzoate-CoA ligase activity"/>
    <property type="evidence" value="ECO:0007669"/>
    <property type="project" value="UniProtKB-EC"/>
</dbReference>